<feature type="compositionally biased region" description="Basic and acidic residues" evidence="1">
    <location>
        <begin position="622"/>
        <end position="638"/>
    </location>
</feature>
<dbReference type="HOGENOM" id="CLU_332906_0_0_1"/>
<organism evidence="2">
    <name type="scientific">Nematocida ausubeli (strain ATCC PRA-371 / ERTm2)</name>
    <name type="common">Nematode killer fungus</name>
    <dbReference type="NCBI Taxonomy" id="1913371"/>
    <lineage>
        <taxon>Eukaryota</taxon>
        <taxon>Fungi</taxon>
        <taxon>Fungi incertae sedis</taxon>
        <taxon>Microsporidia</taxon>
        <taxon>Nematocida</taxon>
    </lineage>
</organism>
<sequence>MRANQTKKMILTYISMFSILLYSKYAYCMYPFSDSHIQSSKRKSRPLDNLLVKDLHRVISYEVEEVGPRSRNSPTVTTAKKALDYMLRATDKSEISRILNFPKILSVEDYPVFRIRSHADLINKLFRVSELFIGSQSRKLRRDIAADDCLKTNICLQLIVSNLIARQIFTVLKITPLADEMQIEFYINQKIEQTNTVNLSALSSTQEAQNQRGQNHKFFTVYDELQGLCCGRIRQAFSNLSICELTHYIDKYLDICDEYNGQEFCDYILRKDLNKKNPFSDSLDILSSSQGYLDGGQCLGCSKRYSPNSSVRMHPVTGMYDSSNRNSRVFAEHRRNMFYIGGSKSTECNPEMEEPPTCIAPPIPSKAYSSRTLERFRRDSDRDGDRESSIYLVPNRYNPNRPFSELTKSNSESTLVGSQHTYESIVTRRPPSRYAREQEEEPSQRSLSAKPTDSHSYSGGSVQIPMKKPKKKNRLMRQMSKMFSFLPWGSNDTNNSERSRPAATTQRVSAISSCPSSPDRSSRNLRNARSPSVTPARRPSQEFTPIRQSRLSRESTYSNETIKASSDSSLEVEAEAEVDYPKKYIAEVPIKAQPPANSSPRHLKRTNTMRPANLELFPEPSHAPEYDPRMSRIEELNPKSRPNTPPNTPTKHTEISLSKLTEALESKEKAESSASCSQKYVSVPTIVMKVDRTSTSGSPMQKEQREEPPQLEVPRSSSASRVKMRELPKKYNIDATEKLQEGTEMKEKEFLHLQSLISSHKKDKSKPQKAHKRTDEEKKSNVDSSLCVEGPYFSHTLNGIDKKKSAPGTSGTQQSKNTSTMSKNFDELEVIMHDIEKSLEDLLKARPGGLFKKEDDISEECPSLT</sequence>
<feature type="compositionally biased region" description="Low complexity" evidence="1">
    <location>
        <begin position="509"/>
        <end position="519"/>
    </location>
</feature>
<proteinExistence type="predicted"/>
<name>H8ZG28_NEMA1</name>
<feature type="compositionally biased region" description="Polar residues" evidence="1">
    <location>
        <begin position="807"/>
        <end position="823"/>
    </location>
</feature>
<gene>
    <name evidence="2" type="ORF">NERG_02549</name>
</gene>
<evidence type="ECO:0000256" key="1">
    <source>
        <dbReference type="SAM" id="MobiDB-lite"/>
    </source>
</evidence>
<feature type="compositionally biased region" description="Polar residues" evidence="1">
    <location>
        <begin position="406"/>
        <end position="424"/>
    </location>
</feature>
<feature type="compositionally biased region" description="Basic and acidic residues" evidence="1">
    <location>
        <begin position="662"/>
        <end position="671"/>
    </location>
</feature>
<feature type="compositionally biased region" description="Polar residues" evidence="1">
    <location>
        <begin position="541"/>
        <end position="569"/>
    </location>
</feature>
<protein>
    <submittedName>
        <fullName evidence="2">Uncharacterized protein</fullName>
    </submittedName>
</protein>
<evidence type="ECO:0000313" key="2">
    <source>
        <dbReference type="EMBL" id="EHY64378.1"/>
    </source>
</evidence>
<feature type="region of interest" description="Disordered" evidence="1">
    <location>
        <begin position="615"/>
        <end position="823"/>
    </location>
</feature>
<dbReference type="EMBL" id="JH604643">
    <property type="protein sequence ID" value="EHY64378.1"/>
    <property type="molecule type" value="Genomic_DNA"/>
</dbReference>
<feature type="compositionally biased region" description="Polar residues" evidence="1">
    <location>
        <begin position="524"/>
        <end position="533"/>
    </location>
</feature>
<accession>H8ZG28</accession>
<feature type="region of interest" description="Disordered" evidence="1">
    <location>
        <begin position="346"/>
        <end position="573"/>
    </location>
</feature>
<feature type="compositionally biased region" description="Basic and acidic residues" evidence="1">
    <location>
        <begin position="723"/>
        <end position="751"/>
    </location>
</feature>
<dbReference type="AlphaFoldDB" id="H8ZG28"/>
<feature type="compositionally biased region" description="Basic residues" evidence="1">
    <location>
        <begin position="759"/>
        <end position="772"/>
    </location>
</feature>
<reference evidence="2" key="1">
    <citation type="submission" date="2011-03" db="EMBL/GenBank/DDBJ databases">
        <title>The Genome Sequence of Nematocida sp1 strain ERTm2.</title>
        <authorList>
            <consortium name="The Broad Institute Genome Sequencing Platform"/>
            <consortium name="The Broad Institute Genome Sequencing Center for Infectious Disease"/>
            <person name="Cuomo C."/>
            <person name="Troemel E."/>
            <person name="Young S.K."/>
            <person name="Zeng Q."/>
            <person name="Gargeya S."/>
            <person name="Fitzgerald M."/>
            <person name="Haas B."/>
            <person name="Abouelleil A."/>
            <person name="Alvarado L."/>
            <person name="Arachchi H.M."/>
            <person name="Berlin A."/>
            <person name="Brown A."/>
            <person name="Chapman S.B."/>
            <person name="Chen Z."/>
            <person name="Dunbar C."/>
            <person name="Freedman E."/>
            <person name="Gearin G."/>
            <person name="Gellesch M."/>
            <person name="Goldberg J."/>
            <person name="Griggs A."/>
            <person name="Gujja S."/>
            <person name="Heilman E.R."/>
            <person name="Heiman D."/>
            <person name="Howarth C."/>
            <person name="Larson L."/>
            <person name="Lui A."/>
            <person name="MacDonald P.J.P."/>
            <person name="Mehta T."/>
            <person name="Montmayeur A."/>
            <person name="Murphy C."/>
            <person name="Neiman D."/>
            <person name="Pearson M."/>
            <person name="Priest M."/>
            <person name="Roberts A."/>
            <person name="Saif S."/>
            <person name="Shea T."/>
            <person name="Shenoy N."/>
            <person name="Sisk P."/>
            <person name="Stolte C."/>
            <person name="Sykes S."/>
            <person name="White J."/>
            <person name="Yandava C."/>
            <person name="Wortman J."/>
            <person name="Nusbaum C."/>
            <person name="Birren B."/>
        </authorList>
    </citation>
    <scope>NUCLEOTIDE SEQUENCE</scope>
    <source>
        <strain evidence="2">ERTm2</strain>
    </source>
</reference>
<feature type="compositionally biased region" description="Polar residues" evidence="1">
    <location>
        <begin position="444"/>
        <end position="461"/>
    </location>
</feature>
<dbReference type="Proteomes" id="UP000005622">
    <property type="component" value="Unassembled WGS sequence"/>
</dbReference>
<feature type="compositionally biased region" description="Basic and acidic residues" evidence="1">
    <location>
        <begin position="372"/>
        <end position="388"/>
    </location>
</feature>